<sequence length="207" mass="22912">MAESKEDQGKPSAPLFLTTRSDQPNEDDQYHRDRTKYVHSHTKLILCCGFIASITMLIAVTFIVLSLTVFHLHNPKLTVDSISFIQGLEFVNGKVNTNRNVTVSVQISLHNPNPASFKVRDVMLSFKHGESAITGENIRRSGTIPANIPAKQTVKMSLTAEIVTTKLLASVPGFMEDLKGRGVELKSSVEIRGIVKIMKISRNLLIL</sequence>
<gene>
    <name evidence="3" type="ORF">6J23.14</name>
</gene>
<evidence type="ECO:0000313" key="3">
    <source>
        <dbReference type="EMBL" id="ACC91265.1"/>
    </source>
</evidence>
<dbReference type="AlphaFoldDB" id="B2WS93"/>
<protein>
    <recommendedName>
        <fullName evidence="4">Late embryogenesis abundant protein LEA-2 subgroup domain-containing protein</fullName>
    </recommendedName>
</protein>
<dbReference type="EMBL" id="EF197847">
    <property type="protein sequence ID" value="ACC91265.1"/>
    <property type="molecule type" value="Genomic_DNA"/>
</dbReference>
<dbReference type="SUPFAM" id="SSF117070">
    <property type="entry name" value="LEA14-like"/>
    <property type="match status" value="1"/>
</dbReference>
<dbReference type="PANTHER" id="PTHR31852">
    <property type="entry name" value="LATE EMBRYOGENESIS ABUNDANT (LEA) HYDROXYPROLINE-RICH GLYCOPROTEIN FAMILY"/>
    <property type="match status" value="1"/>
</dbReference>
<feature type="region of interest" description="Disordered" evidence="1">
    <location>
        <begin position="1"/>
        <end position="30"/>
    </location>
</feature>
<dbReference type="InterPro" id="IPR055301">
    <property type="entry name" value="Lea14-like_2"/>
</dbReference>
<evidence type="ECO:0000256" key="2">
    <source>
        <dbReference type="SAM" id="Phobius"/>
    </source>
</evidence>
<proteinExistence type="predicted"/>
<evidence type="ECO:0008006" key="4">
    <source>
        <dbReference type="Google" id="ProtNLM"/>
    </source>
</evidence>
<dbReference type="Gene3D" id="2.60.40.1820">
    <property type="match status" value="1"/>
</dbReference>
<feature type="transmembrane region" description="Helical" evidence="2">
    <location>
        <begin position="44"/>
        <end position="72"/>
    </location>
</feature>
<organism evidence="3">
    <name type="scientific">Capsella rubella</name>
    <dbReference type="NCBI Taxonomy" id="81985"/>
    <lineage>
        <taxon>Eukaryota</taxon>
        <taxon>Viridiplantae</taxon>
        <taxon>Streptophyta</taxon>
        <taxon>Embryophyta</taxon>
        <taxon>Tracheophyta</taxon>
        <taxon>Spermatophyta</taxon>
        <taxon>Magnoliopsida</taxon>
        <taxon>eudicotyledons</taxon>
        <taxon>Gunneridae</taxon>
        <taxon>Pentapetalae</taxon>
        <taxon>rosids</taxon>
        <taxon>malvids</taxon>
        <taxon>Brassicales</taxon>
        <taxon>Brassicaceae</taxon>
        <taxon>Camelineae</taxon>
        <taxon>Capsella</taxon>
    </lineage>
</organism>
<keyword evidence="2" id="KW-1133">Transmembrane helix</keyword>
<accession>B2WS93</accession>
<name>B2WS93_9BRAS</name>
<keyword evidence="2" id="KW-0812">Transmembrane</keyword>
<keyword evidence="2" id="KW-0472">Membrane</keyword>
<reference evidence="3" key="1">
    <citation type="journal article" date="2008" name="Mol. Biol. Evol.">
        <title>Comparative analysis of the MIR319a microRNA locus in Arabidopsis and related Brassicaceae.</title>
        <authorList>
            <person name="Warthmann N."/>
            <person name="Das S."/>
            <person name="Lanz C."/>
            <person name="Weigel D."/>
        </authorList>
    </citation>
    <scope>NUCLEOTIDE SEQUENCE</scope>
</reference>
<evidence type="ECO:0000256" key="1">
    <source>
        <dbReference type="SAM" id="MobiDB-lite"/>
    </source>
</evidence>